<feature type="signal peptide" evidence="1">
    <location>
        <begin position="1"/>
        <end position="17"/>
    </location>
</feature>
<feature type="domain" description="FAS1" evidence="2">
    <location>
        <begin position="38"/>
        <end position="160"/>
    </location>
</feature>
<dbReference type="EMBL" id="SUME01000003">
    <property type="protein sequence ID" value="TJZ61130.1"/>
    <property type="molecule type" value="Genomic_DNA"/>
</dbReference>
<dbReference type="PANTHER" id="PTHR10900:SF77">
    <property type="entry name" value="FI19380P1"/>
    <property type="match status" value="1"/>
</dbReference>
<dbReference type="PROSITE" id="PS50213">
    <property type="entry name" value="FAS1"/>
    <property type="match status" value="1"/>
</dbReference>
<dbReference type="SUPFAM" id="SSF82153">
    <property type="entry name" value="FAS1 domain"/>
    <property type="match status" value="1"/>
</dbReference>
<organism evidence="3 4">
    <name type="scientific">Sphingobacterium olei</name>
    <dbReference type="NCBI Taxonomy" id="2571155"/>
    <lineage>
        <taxon>Bacteria</taxon>
        <taxon>Pseudomonadati</taxon>
        <taxon>Bacteroidota</taxon>
        <taxon>Sphingobacteriia</taxon>
        <taxon>Sphingobacteriales</taxon>
        <taxon>Sphingobacteriaceae</taxon>
        <taxon>Sphingobacterium</taxon>
    </lineage>
</organism>
<dbReference type="SMART" id="SM00554">
    <property type="entry name" value="FAS1"/>
    <property type="match status" value="1"/>
</dbReference>
<evidence type="ECO:0000256" key="1">
    <source>
        <dbReference type="SAM" id="SignalP"/>
    </source>
</evidence>
<comment type="caution">
    <text evidence="3">The sequence shown here is derived from an EMBL/GenBank/DDBJ whole genome shotgun (WGS) entry which is preliminary data.</text>
</comment>
<dbReference type="Gene3D" id="2.30.180.10">
    <property type="entry name" value="FAS1 domain"/>
    <property type="match status" value="1"/>
</dbReference>
<accession>A0A4U0P218</accession>
<name>A0A4U0P218_9SPHI</name>
<dbReference type="PROSITE" id="PS51257">
    <property type="entry name" value="PROKAR_LIPOPROTEIN"/>
    <property type="match status" value="1"/>
</dbReference>
<dbReference type="AlphaFoldDB" id="A0A4U0P218"/>
<dbReference type="OrthoDB" id="831756at2"/>
<dbReference type="PANTHER" id="PTHR10900">
    <property type="entry name" value="PERIOSTIN-RELATED"/>
    <property type="match status" value="1"/>
</dbReference>
<feature type="chain" id="PRO_5020428585" evidence="1">
    <location>
        <begin position="18"/>
        <end position="523"/>
    </location>
</feature>
<gene>
    <name evidence="3" type="ORF">FAZ15_07955</name>
</gene>
<dbReference type="Pfam" id="PF02469">
    <property type="entry name" value="Fasciclin"/>
    <property type="match status" value="1"/>
</dbReference>
<proteinExistence type="predicted"/>
<evidence type="ECO:0000259" key="2">
    <source>
        <dbReference type="PROSITE" id="PS50213"/>
    </source>
</evidence>
<evidence type="ECO:0000313" key="3">
    <source>
        <dbReference type="EMBL" id="TJZ61130.1"/>
    </source>
</evidence>
<keyword evidence="1" id="KW-0732">Signal</keyword>
<dbReference type="Proteomes" id="UP000306808">
    <property type="component" value="Unassembled WGS sequence"/>
</dbReference>
<dbReference type="InterPro" id="IPR036378">
    <property type="entry name" value="FAS1_dom_sf"/>
</dbReference>
<keyword evidence="4" id="KW-1185">Reference proteome</keyword>
<evidence type="ECO:0000313" key="4">
    <source>
        <dbReference type="Proteomes" id="UP000306808"/>
    </source>
</evidence>
<sequence length="523" mass="59105">MKNIVLFLIALSTVLMSACQKTWQDHYRDLEETEVVSPLNVLDYLETQTQYSAFVAKLKEYGLDKELERDHTLTVWAVSNEKMMALSSMDFDEEYILRYHINSLVFDKTKLKTGLRLMTFNGKYLSVEVNGDQVHVGDGTIIKGNQLCKNGVVHEIDQLLSPDISIYDYIENLGDSHSIIRDTILAMNDTIFDLANSIPIGVDSKGNTVYDSVFSITNPIFLRSNIMSEFAQVTMFLPSNEVIEDCFANLGELYGQFGKAFLRADSLIAYTWIKEAIFYNKVIENYGTEDLTSAFSRLWKPDIQQADPDYMRMSNGRIYNITKLKIPNNVHISMIKQLFHYWESVPDDIKPSLFTTTDITSIVPTVTDNVNFPALGITGYPYRYLLIQGDAAEASVPSLDFTAIMLEQDATGATTYKVVEVPAGEYNLYMGFRASGHPYLNIYFNDVLVRSGLNVSQSNPWNYDRNTNTTPGVSNHNGWGGLVGTVNVEGEGMNSFRIKIEYSSGTKTLRPYHWTLVPTANNY</sequence>
<reference evidence="3 4" key="1">
    <citation type="submission" date="2019-04" db="EMBL/GenBank/DDBJ databases">
        <title>Sphingobacterium olei sp. nov., isolated from oil-contaminated soil.</title>
        <authorList>
            <person name="Liu B."/>
        </authorList>
    </citation>
    <scope>NUCLEOTIDE SEQUENCE [LARGE SCALE GENOMIC DNA]</scope>
    <source>
        <strain evidence="3 4">HAL-9</strain>
    </source>
</reference>
<dbReference type="RefSeq" id="WP_136900788.1">
    <property type="nucleotide sequence ID" value="NZ_SUME01000003.1"/>
</dbReference>
<dbReference type="InterPro" id="IPR000782">
    <property type="entry name" value="FAS1_domain"/>
</dbReference>
<protein>
    <submittedName>
        <fullName evidence="3">Fasciclin domain-containing protein</fullName>
    </submittedName>
</protein>
<dbReference type="InterPro" id="IPR050904">
    <property type="entry name" value="Adhesion/Biosynth-related"/>
</dbReference>